<dbReference type="Proteomes" id="UP000326678">
    <property type="component" value="Chromosome Gxm1"/>
</dbReference>
<evidence type="ECO:0000313" key="1">
    <source>
        <dbReference type="EMBL" id="QFS46066.1"/>
    </source>
</evidence>
<dbReference type="EMBL" id="CP045226">
    <property type="protein sequence ID" value="QFS46066.1"/>
    <property type="molecule type" value="Genomic_DNA"/>
</dbReference>
<reference evidence="1 2" key="1">
    <citation type="submission" date="2019-10" db="EMBL/GenBank/DDBJ databases">
        <title>Genomic and transcriptomic insights into the perfect genentic adaptation of a filamentous nitrogen-fixing cyanobacterium to rice fields.</title>
        <authorList>
            <person name="Chen Z."/>
        </authorList>
    </citation>
    <scope>NUCLEOTIDE SEQUENCE [LARGE SCALE GENOMIC DNA]</scope>
    <source>
        <strain evidence="1">CCNUC1</strain>
    </source>
</reference>
<name>A0A5P8W1D3_9NOSO</name>
<sequence>MDNIEAMPTAVNYALLEKALTAFEAANKLLTIAQVALSSENQFRDTRETAATLDCFAYHPAPKNYKLTLSSRNCLIVAFPPIALFILPSSDE</sequence>
<accession>A0A5P8W1D3</accession>
<dbReference type="RefSeq" id="WP_147337390.1">
    <property type="nucleotide sequence ID" value="NZ_CP045226.1"/>
</dbReference>
<evidence type="ECO:0000313" key="2">
    <source>
        <dbReference type="Proteomes" id="UP000326678"/>
    </source>
</evidence>
<dbReference type="KEGG" id="nsh:GXM_03546"/>
<proteinExistence type="predicted"/>
<gene>
    <name evidence="1" type="ORF">GXM_03546</name>
</gene>
<keyword evidence="2" id="KW-1185">Reference proteome</keyword>
<dbReference type="AlphaFoldDB" id="A0A5P8W1D3"/>
<organism evidence="1 2">
    <name type="scientific">Nostoc sphaeroides CCNUC1</name>
    <dbReference type="NCBI Taxonomy" id="2653204"/>
    <lineage>
        <taxon>Bacteria</taxon>
        <taxon>Bacillati</taxon>
        <taxon>Cyanobacteriota</taxon>
        <taxon>Cyanophyceae</taxon>
        <taxon>Nostocales</taxon>
        <taxon>Nostocaceae</taxon>
        <taxon>Nostoc</taxon>
    </lineage>
</organism>
<protein>
    <submittedName>
        <fullName evidence="1">Uncharacterized protein</fullName>
    </submittedName>
</protein>